<sequence>MRKIKWVIPFFCIGLITACSYKDDELVATFRGQNIYVLDLKKTSEVSDEDIPEVTQNYVFREAVVLEAKERGITVSAEEIDNEIAYVFNNYEQLGLEDITKHLKNQAKKYNMSYEDYLNTVYREEIEKSRYVIKMMDEIFDVQSVDEMKNIGFFQQQEQQFQEWYSAILEKYQDDIEFYYY</sequence>
<accession>A0A1H3GWM5</accession>
<proteinExistence type="predicted"/>
<dbReference type="OrthoDB" id="2438315at2"/>
<keyword evidence="2" id="KW-1185">Reference proteome</keyword>
<dbReference type="PROSITE" id="PS51257">
    <property type="entry name" value="PROKAR_LIPOPROTEIN"/>
    <property type="match status" value="1"/>
</dbReference>
<name>A0A1H3GWM5_9BACI</name>
<evidence type="ECO:0000313" key="2">
    <source>
        <dbReference type="Proteomes" id="UP000198935"/>
    </source>
</evidence>
<gene>
    <name evidence="1" type="ORF">SAMN05421736_101303</name>
</gene>
<reference evidence="2" key="1">
    <citation type="submission" date="2016-10" db="EMBL/GenBank/DDBJ databases">
        <authorList>
            <person name="Varghese N."/>
            <person name="Submissions S."/>
        </authorList>
    </citation>
    <scope>NUCLEOTIDE SEQUENCE [LARGE SCALE GENOMIC DNA]</scope>
    <source>
        <strain evidence="2">SP</strain>
    </source>
</reference>
<evidence type="ECO:0000313" key="1">
    <source>
        <dbReference type="EMBL" id="SDY07517.1"/>
    </source>
</evidence>
<dbReference type="EMBL" id="FNPI01000001">
    <property type="protein sequence ID" value="SDY07517.1"/>
    <property type="molecule type" value="Genomic_DNA"/>
</dbReference>
<dbReference type="Proteomes" id="UP000198935">
    <property type="component" value="Unassembled WGS sequence"/>
</dbReference>
<dbReference type="SUPFAM" id="SSF109998">
    <property type="entry name" value="Triger factor/SurA peptide-binding domain-like"/>
    <property type="match status" value="1"/>
</dbReference>
<dbReference type="Gene3D" id="1.10.4030.10">
    <property type="entry name" value="Porin chaperone SurA, peptide-binding domain"/>
    <property type="match status" value="1"/>
</dbReference>
<organism evidence="1 2">
    <name type="scientific">Evansella caseinilytica</name>
    <dbReference type="NCBI Taxonomy" id="1503961"/>
    <lineage>
        <taxon>Bacteria</taxon>
        <taxon>Bacillati</taxon>
        <taxon>Bacillota</taxon>
        <taxon>Bacilli</taxon>
        <taxon>Bacillales</taxon>
        <taxon>Bacillaceae</taxon>
        <taxon>Evansella</taxon>
    </lineage>
</organism>
<dbReference type="InterPro" id="IPR027304">
    <property type="entry name" value="Trigger_fact/SurA_dom_sf"/>
</dbReference>
<dbReference type="AlphaFoldDB" id="A0A1H3GWM5"/>
<protein>
    <recommendedName>
        <fullName evidence="3">SurA-like protein</fullName>
    </recommendedName>
</protein>
<evidence type="ECO:0008006" key="3">
    <source>
        <dbReference type="Google" id="ProtNLM"/>
    </source>
</evidence>